<dbReference type="InterPro" id="IPR027417">
    <property type="entry name" value="P-loop_NTPase"/>
</dbReference>
<keyword evidence="5" id="KW-0235">DNA replication</keyword>
<dbReference type="SUPFAM" id="SSF52540">
    <property type="entry name" value="P-loop containing nucleoside triphosphate hydrolases"/>
    <property type="match status" value="1"/>
</dbReference>
<dbReference type="EMBL" id="LAZR01000119">
    <property type="protein sequence ID" value="KKN89381.1"/>
    <property type="molecule type" value="Genomic_DNA"/>
</dbReference>
<dbReference type="AlphaFoldDB" id="A0A0F9WSX1"/>
<sequence length="383" mass="40906">MAHLLDIVGQDAAVGYLQQALAGRRRPHAFIFAGPTGVGRRTTAEALAAALLCGQPTTKPNSGRLADLPDDAPLIQACGQCDDCRMTAVGSHMDLHHVYKELAAYHDDADVRNRVMQDLGIAVIRQFLIAPANQAPVRGRGKVFIVREADLMSAPAQNSLLKTLEEPPPGVTLILLCRRSELLLPTTLSRCAMVRFGPLPKEFVARTLAESGLDAAEAAFWASFTEGSLGRALRLSAEGMYAVKSDLVARLGALEIGGDEDLAEHLVKLTDKLAESAVTASRKSGVTLSKALATRQATGTLLSMIASVYRDALTVALGIDRPLGHADQADAIEAVAQRLTPTQLADVVEQLSAFEQMLWRNVNPKLVWDNAVITCASAAPLHV</sequence>
<evidence type="ECO:0000256" key="3">
    <source>
        <dbReference type="ARBA" id="ARBA00022679"/>
    </source>
</evidence>
<evidence type="ECO:0000256" key="6">
    <source>
        <dbReference type="ARBA" id="ARBA00022932"/>
    </source>
</evidence>
<evidence type="ECO:0000313" key="9">
    <source>
        <dbReference type="EMBL" id="KKN89381.1"/>
    </source>
</evidence>
<proteinExistence type="predicted"/>
<organism evidence="9">
    <name type="scientific">marine sediment metagenome</name>
    <dbReference type="NCBI Taxonomy" id="412755"/>
    <lineage>
        <taxon>unclassified sequences</taxon>
        <taxon>metagenomes</taxon>
        <taxon>ecological metagenomes</taxon>
    </lineage>
</organism>
<evidence type="ECO:0000259" key="8">
    <source>
        <dbReference type="Pfam" id="PF09115"/>
    </source>
</evidence>
<dbReference type="EC" id="2.7.7.7" evidence="1"/>
<protein>
    <recommendedName>
        <fullName evidence="2">DNA polymerase III subunit delta'</fullName>
        <ecNumber evidence="1">2.7.7.7</ecNumber>
    </recommendedName>
</protein>
<evidence type="ECO:0000256" key="1">
    <source>
        <dbReference type="ARBA" id="ARBA00012417"/>
    </source>
</evidence>
<accession>A0A0F9WSX1</accession>
<dbReference type="InterPro" id="IPR015199">
    <property type="entry name" value="DNA_pol_III_delta_C"/>
</dbReference>
<dbReference type="PANTHER" id="PTHR11669:SF8">
    <property type="entry name" value="DNA POLYMERASE III SUBUNIT DELTA"/>
    <property type="match status" value="1"/>
</dbReference>
<comment type="caution">
    <text evidence="9">The sequence shown here is derived from an EMBL/GenBank/DDBJ whole genome shotgun (WGS) entry which is preliminary data.</text>
</comment>
<keyword evidence="6" id="KW-0239">DNA-directed DNA polymerase</keyword>
<dbReference type="Pfam" id="PF13177">
    <property type="entry name" value="DNA_pol3_delta2"/>
    <property type="match status" value="1"/>
</dbReference>
<dbReference type="GO" id="GO:0003887">
    <property type="term" value="F:DNA-directed DNA polymerase activity"/>
    <property type="evidence" value="ECO:0007669"/>
    <property type="project" value="UniProtKB-KW"/>
</dbReference>
<evidence type="ECO:0000256" key="7">
    <source>
        <dbReference type="ARBA" id="ARBA00049244"/>
    </source>
</evidence>
<reference evidence="9" key="1">
    <citation type="journal article" date="2015" name="Nature">
        <title>Complex archaea that bridge the gap between prokaryotes and eukaryotes.</title>
        <authorList>
            <person name="Spang A."/>
            <person name="Saw J.H."/>
            <person name="Jorgensen S.L."/>
            <person name="Zaremba-Niedzwiedzka K."/>
            <person name="Martijn J."/>
            <person name="Lind A.E."/>
            <person name="van Eijk R."/>
            <person name="Schleper C."/>
            <person name="Guy L."/>
            <person name="Ettema T.J."/>
        </authorList>
    </citation>
    <scope>NUCLEOTIDE SEQUENCE</scope>
</reference>
<keyword evidence="4" id="KW-0548">Nucleotidyltransferase</keyword>
<dbReference type="GO" id="GO:0009360">
    <property type="term" value="C:DNA polymerase III complex"/>
    <property type="evidence" value="ECO:0007669"/>
    <property type="project" value="InterPro"/>
</dbReference>
<feature type="domain" description="DNA polymerase III delta subunit C-terminal" evidence="8">
    <location>
        <begin position="280"/>
        <end position="369"/>
    </location>
</feature>
<comment type="catalytic activity">
    <reaction evidence="7">
        <text>DNA(n) + a 2'-deoxyribonucleoside 5'-triphosphate = DNA(n+1) + diphosphate</text>
        <dbReference type="Rhea" id="RHEA:22508"/>
        <dbReference type="Rhea" id="RHEA-COMP:17339"/>
        <dbReference type="Rhea" id="RHEA-COMP:17340"/>
        <dbReference type="ChEBI" id="CHEBI:33019"/>
        <dbReference type="ChEBI" id="CHEBI:61560"/>
        <dbReference type="ChEBI" id="CHEBI:173112"/>
        <dbReference type="EC" id="2.7.7.7"/>
    </reaction>
</comment>
<evidence type="ECO:0000256" key="2">
    <source>
        <dbReference type="ARBA" id="ARBA00014363"/>
    </source>
</evidence>
<evidence type="ECO:0000256" key="4">
    <source>
        <dbReference type="ARBA" id="ARBA00022695"/>
    </source>
</evidence>
<dbReference type="PANTHER" id="PTHR11669">
    <property type="entry name" value="REPLICATION FACTOR C / DNA POLYMERASE III GAMMA-TAU SUBUNIT"/>
    <property type="match status" value="1"/>
</dbReference>
<gene>
    <name evidence="9" type="ORF">LCGC14_0238880</name>
</gene>
<name>A0A0F9WSX1_9ZZZZ</name>
<evidence type="ECO:0000256" key="5">
    <source>
        <dbReference type="ARBA" id="ARBA00022705"/>
    </source>
</evidence>
<dbReference type="GO" id="GO:0006261">
    <property type="term" value="P:DNA-templated DNA replication"/>
    <property type="evidence" value="ECO:0007669"/>
    <property type="project" value="TreeGrafter"/>
</dbReference>
<keyword evidence="3" id="KW-0808">Transferase</keyword>
<dbReference type="InterPro" id="IPR050238">
    <property type="entry name" value="DNA_Rep/Repair_Clamp_Loader"/>
</dbReference>
<dbReference type="Pfam" id="PF09115">
    <property type="entry name" value="DNApol3-delta_C"/>
    <property type="match status" value="1"/>
</dbReference>
<dbReference type="Gene3D" id="3.40.50.300">
    <property type="entry name" value="P-loop containing nucleotide triphosphate hydrolases"/>
    <property type="match status" value="1"/>
</dbReference>
<dbReference type="GO" id="GO:0003677">
    <property type="term" value="F:DNA binding"/>
    <property type="evidence" value="ECO:0007669"/>
    <property type="project" value="InterPro"/>
</dbReference>